<dbReference type="Pfam" id="PF12951">
    <property type="entry name" value="PATR"/>
    <property type="match status" value="7"/>
</dbReference>
<accession>A0ABV6H432</accession>
<dbReference type="Pfam" id="PF03797">
    <property type="entry name" value="Autotransporter"/>
    <property type="match status" value="1"/>
</dbReference>
<name>A0ABV6H432_9PAST</name>
<dbReference type="NCBIfam" id="TIGR02601">
    <property type="entry name" value="autotrns_rpt"/>
    <property type="match status" value="4"/>
</dbReference>
<feature type="region of interest" description="Disordered" evidence="2">
    <location>
        <begin position="1229"/>
        <end position="1252"/>
    </location>
</feature>
<feature type="domain" description="Autotransporter" evidence="3">
    <location>
        <begin position="1602"/>
        <end position="1879"/>
    </location>
</feature>
<proteinExistence type="predicted"/>
<dbReference type="Gene3D" id="2.160.20.20">
    <property type="match status" value="2"/>
</dbReference>
<dbReference type="RefSeq" id="WP_382371061.1">
    <property type="nucleotide sequence ID" value="NZ_JBHLWB010000008.1"/>
</dbReference>
<dbReference type="EMBL" id="JBHLWB010000008">
    <property type="protein sequence ID" value="MFC0309525.1"/>
    <property type="molecule type" value="Genomic_DNA"/>
</dbReference>
<evidence type="ECO:0000313" key="4">
    <source>
        <dbReference type="EMBL" id="MFC0309525.1"/>
    </source>
</evidence>
<sequence>MQSAYAGTVTKTDVEIPNEADRRTYSVFNDFRWNTRESSLWLKGGSITTDNATGNEIYTQVSNKWTDSIVLTGGHTFTMNNNSALHQDLQDIAIGFNGNIVEGWGSGRGNTIIADGSGTATLAINSGSQIKVKRNTLLYGGSTLTLDGGELTLARSNLYFKNLNNQTATLNLQNNAKLIIDITGVAVSSNTGNDNNTQWNILNKQDSNTKVVINIGDATLSVKNMASKYTFLFNKLTKDDQINLTGTFTVDVDQGKGVVFRDGTESNKTPNLVVFKGTGGITKTGGGTLVLTTDHEYTGTTTINEGTLSFGSCSTNSGPGNTHSCKLHNNTASMGGVAGNIVINENATLALDHGNRENTLHANNVISGSGNIIKYGTNKEIIIANSDEYTGAVDVKGGTLALGNGGETGNLGTASITLQSGATLEVNRSNEITVANKLSGAGNLTQVGSGTTIVNNTANDFTGTTAITGGTLQFDNAGAMGNATSAISTGTDATKKGTLKLNFADPATLTRQVTGTGNFEKAGAGKLILNGEHNYTGKTTVSGGQLELTTGSSISHTSDVLIDDNKTYTTDEVIPKLTVAGGTLTTTNNAGDYGDVVVDNGTLEITSGSATVGNIKTLDPHATDSDKATVTVAAGSTLTTNLVNGDTLFQDFNSTTNAAGEKGKDGITVDGTWNANVAADATVNQASTADVTGSGTFNKQGNGTLNLAAKNTFGSVNLEDGTLDVSANLTTDNLTVTGDALNVKSGTELTAKESAKINGGTVTVEPKGEGENAKAGSLKVGENGDKNLELNAGTLDVKGNLAAGNIIATEDPSNGKQAKVSIAKGADVTLTPSDDKPLFDGLNTKDGDESTKDIIDIAGKLTVNTTPNKTVTQNANAPFSGTGTLAKAGEGTLDLTAKGNKIGQVDVDNGTLNVKQGDLTSGTTNINKGTLAVDNGATLKNTGPLNVGNGDGNKDVKLDIKAGATATVDGALTVKSDGNLTNAGTLTAKDKLTVNGGDVDVTGGNLNAEKGIEVNNGTIDVEKGTTLTAGTQTTPADIKLNGGDLTVAGELNARNITSSDATDGDTNANVTIKPDATVNLKPADGDTLFDGFNTAKGDNIGVGGTLNVDVPAGGTVSQEPTAAISADKEGNKGTLNKNGEGELKLTAPENTLAATNVNDGKLTVAKNSKLNSENVTVGNKKTDTAGNDADSPDALVVEGEVVADNVSVEEGGALSVKEGAEVTAKESAKINGGSVTVDAKESDDENAKAGSLKVGENGDKALEVNKGSLTVNGDLTAANIMSDPSQAGADDNASITIGENGNLNLKPTDDTPLFNGLNIGDGDTIAINGNLNLDIDKDKSIALAPTAALSGTGALNKNGEGTLEVSNQNPAFTGATNVKSGKLAITNGGSLPNSAVTVEDNATLAVDENGAELGSLTVKPNGTVELKVTPEKTGKVRAKRATLDGTLNLDLQKIDDINDLDTALKHPLIEVTDADGRDGNFKEVNLLGEFAKENFTPKVTTDGNNVDISYSRKDKNGLTKIATDNAPRALGVAKVLDEILTNDPNGPFADLSRRNFENNADAQDALLSVLPSLSGASSQIVADSSKQLATLADNYQQCDAHENLDGDPLWVKPFHSQRQQHQYKGASGYYDESYGFGIGAERCYNGNRFGVMLGYVEDSAVSRESPSAQSVKSKTVQAGIYGNTPLAGDLALDYKAGVGYSKVDTERKFSFLSNTASASYGNKIAYAGLGLTLPSTLSDTVRLESYARLDYHLVRNNAYAEKGAGILNLHADAGSFETMTSEVGVKVKVQVAPNLLVGANANVGYNLMAEPASVRASFQGAKDKSFVTEGTQENCLSTGAGVSVDYKLSPLASLSVGYNVSSRKGSVEQTPSVSFKMVF</sequence>
<dbReference type="PANTHER" id="PTHR35037">
    <property type="entry name" value="C-TERMINAL REGION OF AIDA-LIKE PROTEIN"/>
    <property type="match status" value="1"/>
</dbReference>
<dbReference type="SUPFAM" id="SSF51126">
    <property type="entry name" value="Pectin lyase-like"/>
    <property type="match status" value="4"/>
</dbReference>
<dbReference type="PROSITE" id="PS51208">
    <property type="entry name" value="AUTOTRANSPORTER"/>
    <property type="match status" value="1"/>
</dbReference>
<dbReference type="Proteomes" id="UP001589767">
    <property type="component" value="Unassembled WGS sequence"/>
</dbReference>
<gene>
    <name evidence="4" type="ORF">ACFFHK_07370</name>
</gene>
<dbReference type="InterPro" id="IPR012332">
    <property type="entry name" value="Autotransporter_pectin_lyase_C"/>
</dbReference>
<dbReference type="Gene3D" id="2.40.128.130">
    <property type="entry name" value="Autotransporter beta-domain"/>
    <property type="match status" value="1"/>
</dbReference>
<dbReference type="InterPro" id="IPR011050">
    <property type="entry name" value="Pectin_lyase_fold/virulence"/>
</dbReference>
<evidence type="ECO:0000313" key="5">
    <source>
        <dbReference type="Proteomes" id="UP001589767"/>
    </source>
</evidence>
<dbReference type="InterPro" id="IPR036709">
    <property type="entry name" value="Autotransporte_beta_dom_sf"/>
</dbReference>
<keyword evidence="5" id="KW-1185">Reference proteome</keyword>
<protein>
    <submittedName>
        <fullName evidence="4">Autotransporter domain-containing protein</fullName>
    </submittedName>
</protein>
<dbReference type="SUPFAM" id="SSF103515">
    <property type="entry name" value="Autotransporter"/>
    <property type="match status" value="1"/>
</dbReference>
<reference evidence="4 5" key="1">
    <citation type="submission" date="2024-09" db="EMBL/GenBank/DDBJ databases">
        <authorList>
            <person name="Sun Q."/>
            <person name="Mori K."/>
        </authorList>
    </citation>
    <scope>NUCLEOTIDE SEQUENCE [LARGE SCALE GENOMIC DNA]</scope>
    <source>
        <strain evidence="4 5">CCM 7539</strain>
    </source>
</reference>
<dbReference type="InterPro" id="IPR005546">
    <property type="entry name" value="Autotransporte_beta"/>
</dbReference>
<organism evidence="4 5">
    <name type="scientific">Gallibacterium trehalosifermentans</name>
    <dbReference type="NCBI Taxonomy" id="516935"/>
    <lineage>
        <taxon>Bacteria</taxon>
        <taxon>Pseudomonadati</taxon>
        <taxon>Pseudomonadota</taxon>
        <taxon>Gammaproteobacteria</taxon>
        <taxon>Pasteurellales</taxon>
        <taxon>Pasteurellaceae</taxon>
        <taxon>Gallibacterium</taxon>
    </lineage>
</organism>
<dbReference type="InterPro" id="IPR051551">
    <property type="entry name" value="Autotransporter_adhesion"/>
</dbReference>
<evidence type="ECO:0000256" key="2">
    <source>
        <dbReference type="SAM" id="MobiDB-lite"/>
    </source>
</evidence>
<keyword evidence="1" id="KW-0732">Signal</keyword>
<dbReference type="PANTHER" id="PTHR35037:SF7">
    <property type="entry name" value="AUTOTRANSPORTER"/>
    <property type="match status" value="1"/>
</dbReference>
<comment type="caution">
    <text evidence="4">The sequence shown here is derived from an EMBL/GenBank/DDBJ whole genome shotgun (WGS) entry which is preliminary data.</text>
</comment>
<evidence type="ECO:0000256" key="1">
    <source>
        <dbReference type="ARBA" id="ARBA00022729"/>
    </source>
</evidence>
<dbReference type="SMART" id="SM00869">
    <property type="entry name" value="Autotransporter"/>
    <property type="match status" value="1"/>
</dbReference>
<evidence type="ECO:0000259" key="3">
    <source>
        <dbReference type="PROSITE" id="PS51208"/>
    </source>
</evidence>
<dbReference type="InterPro" id="IPR013425">
    <property type="entry name" value="Autotrns_rpt"/>
</dbReference>